<feature type="repeat" description="TPR" evidence="3">
    <location>
        <begin position="269"/>
        <end position="302"/>
    </location>
</feature>
<dbReference type="PROSITE" id="PS50005">
    <property type="entry name" value="TPR"/>
    <property type="match status" value="2"/>
</dbReference>
<dbReference type="AlphaFoldDB" id="A0A6C0RE92"/>
<keyword evidence="1" id="KW-0677">Repeat</keyword>
<evidence type="ECO:0000256" key="2">
    <source>
        <dbReference type="ARBA" id="ARBA00022803"/>
    </source>
</evidence>
<dbReference type="RefSeq" id="WP_163346177.1">
    <property type="nucleotide sequence ID" value="NZ_CP048409.1"/>
</dbReference>
<feature type="signal peptide" evidence="4">
    <location>
        <begin position="1"/>
        <end position="19"/>
    </location>
</feature>
<organism evidence="5 6">
    <name type="scientific">Draconibacterium halophilum</name>
    <dbReference type="NCBI Taxonomy" id="2706887"/>
    <lineage>
        <taxon>Bacteria</taxon>
        <taxon>Pseudomonadati</taxon>
        <taxon>Bacteroidota</taxon>
        <taxon>Bacteroidia</taxon>
        <taxon>Marinilabiliales</taxon>
        <taxon>Prolixibacteraceae</taxon>
        <taxon>Draconibacterium</taxon>
    </lineage>
</organism>
<dbReference type="InterPro" id="IPR011990">
    <property type="entry name" value="TPR-like_helical_dom_sf"/>
</dbReference>
<dbReference type="PANTHER" id="PTHR44943">
    <property type="entry name" value="CELLULOSE SYNTHASE OPERON PROTEIN C"/>
    <property type="match status" value="1"/>
</dbReference>
<dbReference type="SUPFAM" id="SSF48452">
    <property type="entry name" value="TPR-like"/>
    <property type="match status" value="1"/>
</dbReference>
<reference evidence="5 6" key="1">
    <citation type="submission" date="2020-02" db="EMBL/GenBank/DDBJ databases">
        <title>Genome sequencing for Draconibacterium sp. strain M1.</title>
        <authorList>
            <person name="Park S.-J."/>
        </authorList>
    </citation>
    <scope>NUCLEOTIDE SEQUENCE [LARGE SCALE GENOMIC DNA]</scope>
    <source>
        <strain evidence="5 6">M1</strain>
    </source>
</reference>
<dbReference type="Gene3D" id="1.25.40.10">
    <property type="entry name" value="Tetratricopeptide repeat domain"/>
    <property type="match status" value="3"/>
</dbReference>
<evidence type="ECO:0000256" key="3">
    <source>
        <dbReference type="PROSITE-ProRule" id="PRU00339"/>
    </source>
</evidence>
<gene>
    <name evidence="5" type="ORF">G0Q07_11260</name>
</gene>
<dbReference type="Pfam" id="PF13414">
    <property type="entry name" value="TPR_11"/>
    <property type="match status" value="2"/>
</dbReference>
<evidence type="ECO:0000313" key="6">
    <source>
        <dbReference type="Proteomes" id="UP000474630"/>
    </source>
</evidence>
<dbReference type="Proteomes" id="UP000474630">
    <property type="component" value="Chromosome"/>
</dbReference>
<proteinExistence type="predicted"/>
<dbReference type="InterPro" id="IPR051685">
    <property type="entry name" value="Ycf3/AcsC/BcsC/TPR_MFPF"/>
</dbReference>
<feature type="repeat" description="TPR" evidence="3">
    <location>
        <begin position="235"/>
        <end position="268"/>
    </location>
</feature>
<name>A0A6C0RE92_9BACT</name>
<keyword evidence="4" id="KW-0732">Signal</keyword>
<protein>
    <submittedName>
        <fullName evidence="5">Tetratricopeptide repeat protein</fullName>
    </submittedName>
</protein>
<dbReference type="SMART" id="SM00028">
    <property type="entry name" value="TPR"/>
    <property type="match status" value="5"/>
</dbReference>
<dbReference type="EMBL" id="CP048409">
    <property type="protein sequence ID" value="QIA08256.1"/>
    <property type="molecule type" value="Genomic_DNA"/>
</dbReference>
<evidence type="ECO:0000313" key="5">
    <source>
        <dbReference type="EMBL" id="QIA08256.1"/>
    </source>
</evidence>
<keyword evidence="6" id="KW-1185">Reference proteome</keyword>
<evidence type="ECO:0000256" key="4">
    <source>
        <dbReference type="SAM" id="SignalP"/>
    </source>
</evidence>
<dbReference type="PANTHER" id="PTHR44943:SF8">
    <property type="entry name" value="TPR REPEAT-CONTAINING PROTEIN MJ0263"/>
    <property type="match status" value="1"/>
</dbReference>
<feature type="chain" id="PRO_5025513558" evidence="4">
    <location>
        <begin position="20"/>
        <end position="392"/>
    </location>
</feature>
<accession>A0A6C0RE92</accession>
<dbReference type="InterPro" id="IPR019734">
    <property type="entry name" value="TPR_rpt"/>
</dbReference>
<keyword evidence="2 3" id="KW-0802">TPR repeat</keyword>
<dbReference type="PROSITE" id="PS50293">
    <property type="entry name" value="TPR_REGION"/>
    <property type="match status" value="1"/>
</dbReference>
<evidence type="ECO:0000256" key="1">
    <source>
        <dbReference type="ARBA" id="ARBA00022737"/>
    </source>
</evidence>
<dbReference type="KEGG" id="drc:G0Q07_11260"/>
<sequence>MKKTIILLVLVFSVSVAFAQKGKVTSAQNLKESGKLDKALESLDEALDTSDDKAVKKTIPWPKTWEVRGEIYQAIFASQDKNMKALSDDPLTVALESYKKALELDEKDKFSKSVKIKLTLLTNDLTNQAVEAFNNDDYELALKSFEQILEIQDIPVVKEDSPNAVDTVIIFNAGLAAFNAQNYEKAVEYYGEAAKHGYNGARTYSLISESYIQMQDTVNALKAVQDGFEKYPDDNNVLTSMIDLYMKIGKNEEALKYLDMAIEQDPNNVTYYFAKGALYEKFGDEEKAVEAYQKASEIDPTFFNAYYNLGALYYNKGVKQIEVATAIPPSENEKYEAELKKADVWFQKALPYMEKCRELNPEDEMTLESLKNLYYRMKNMEKYNEILELLGQ</sequence>